<dbReference type="Proteomes" id="UP001165064">
    <property type="component" value="Unassembled WGS sequence"/>
</dbReference>
<dbReference type="EMBL" id="BSXS01000003">
    <property type="protein sequence ID" value="GME70200.1"/>
    <property type="molecule type" value="Genomic_DNA"/>
</dbReference>
<sequence length="233" mass="26829">MVHKLVTGTAKLTAPYLKLYSLPTPNGVKVTLLMELLGLDYYVQKIDIMKGEQKEPWYLKMNPNGRIPTLEIVDESGKSTYISESAAIMYYISDKYDKERKFSYGPDSPYHYEQLEWVFFQMAGLGPMKGQFGHFAFYAKEKIEYGIKRYREETFRLIGVLEERLKRNGTGYLVGDHWSLADIACFPWLRMSGGPPGSSIDEELKAYPLVTEWLDKIEKLDAVPRARSIPPFN</sequence>
<keyword evidence="2" id="KW-1185">Reference proteome</keyword>
<comment type="caution">
    <text evidence="1">The sequence shown here is derived from an EMBL/GenBank/DDBJ whole genome shotgun (WGS) entry which is preliminary data.</text>
</comment>
<evidence type="ECO:0000313" key="2">
    <source>
        <dbReference type="Proteomes" id="UP001165064"/>
    </source>
</evidence>
<name>A0ACB5SQW5_AMBMO</name>
<protein>
    <submittedName>
        <fullName evidence="1">Unnamed protein product</fullName>
    </submittedName>
</protein>
<accession>A0ACB5SQW5</accession>
<proteinExistence type="predicted"/>
<organism evidence="1 2">
    <name type="scientific">Ambrosiozyma monospora</name>
    <name type="common">Yeast</name>
    <name type="synonym">Endomycopsis monosporus</name>
    <dbReference type="NCBI Taxonomy" id="43982"/>
    <lineage>
        <taxon>Eukaryota</taxon>
        <taxon>Fungi</taxon>
        <taxon>Dikarya</taxon>
        <taxon>Ascomycota</taxon>
        <taxon>Saccharomycotina</taxon>
        <taxon>Pichiomycetes</taxon>
        <taxon>Pichiales</taxon>
        <taxon>Pichiaceae</taxon>
        <taxon>Ambrosiozyma</taxon>
    </lineage>
</organism>
<reference evidence="1" key="1">
    <citation type="submission" date="2023-04" db="EMBL/GenBank/DDBJ databases">
        <title>Ambrosiozyma monospora NBRC 10751.</title>
        <authorList>
            <person name="Ichikawa N."/>
            <person name="Sato H."/>
            <person name="Tonouchi N."/>
        </authorList>
    </citation>
    <scope>NUCLEOTIDE SEQUENCE</scope>
    <source>
        <strain evidence="1">NBRC 10751</strain>
    </source>
</reference>
<evidence type="ECO:0000313" key="1">
    <source>
        <dbReference type="EMBL" id="GME70200.1"/>
    </source>
</evidence>
<gene>
    <name evidence="1" type="ORF">Amon02_000009100</name>
</gene>